<gene>
    <name evidence="4" type="ORF">SERLADRAFT_433546</name>
</gene>
<reference evidence="4" key="1">
    <citation type="submission" date="2011-04" db="EMBL/GenBank/DDBJ databases">
        <title>Evolution of plant cell wall degrading machinery underlies the functional diversity of forest fungi.</title>
        <authorList>
            <consortium name="US DOE Joint Genome Institute (JGI-PGF)"/>
            <person name="Eastwood D.C."/>
            <person name="Floudas D."/>
            <person name="Binder M."/>
            <person name="Majcherczyk A."/>
            <person name="Schneider P."/>
            <person name="Aerts A."/>
            <person name="Asiegbu F.O."/>
            <person name="Baker S.E."/>
            <person name="Barry K."/>
            <person name="Bendiksby M."/>
            <person name="Blumentritt M."/>
            <person name="Coutinho P.M."/>
            <person name="Cullen D."/>
            <person name="Cullen D."/>
            <person name="Gathman A."/>
            <person name="Goodell B."/>
            <person name="Henrissat B."/>
            <person name="Ihrmark K."/>
            <person name="Kauserud H."/>
            <person name="Kohler A."/>
            <person name="LaButti K."/>
            <person name="Lapidus A."/>
            <person name="Lavin J.L."/>
            <person name="Lee Y.-H."/>
            <person name="Lindquist E."/>
            <person name="Lilly W."/>
            <person name="Lucas S."/>
            <person name="Morin E."/>
            <person name="Murat C."/>
            <person name="Oguiza J.A."/>
            <person name="Park J."/>
            <person name="Pisabarro A.G."/>
            <person name="Riley R."/>
            <person name="Rosling A."/>
            <person name="Salamov A."/>
            <person name="Schmidt O."/>
            <person name="Schmutz J."/>
            <person name="Skrede I."/>
            <person name="Stenlid J."/>
            <person name="Wiebenga A."/>
            <person name="Xie X."/>
            <person name="Kues U."/>
            <person name="Hibbett D.S."/>
            <person name="Hoffmeister D."/>
            <person name="Hogberg N."/>
            <person name="Martin F."/>
            <person name="Grigoriev I.V."/>
            <person name="Watkinson S.C."/>
        </authorList>
    </citation>
    <scope>NUCLEOTIDE SEQUENCE</scope>
    <source>
        <strain evidence="4">S7.9</strain>
    </source>
</reference>
<dbReference type="SMART" id="SM00360">
    <property type="entry name" value="RRM"/>
    <property type="match status" value="2"/>
</dbReference>
<dbReference type="GeneID" id="18814211"/>
<dbReference type="AlphaFoldDB" id="F8NJ84"/>
<dbReference type="CDD" id="cd00590">
    <property type="entry name" value="RRM_SF"/>
    <property type="match status" value="1"/>
</dbReference>
<evidence type="ECO:0000259" key="3">
    <source>
        <dbReference type="PROSITE" id="PS50102"/>
    </source>
</evidence>
<dbReference type="RefSeq" id="XP_007313810.1">
    <property type="nucleotide sequence ID" value="XM_007313748.1"/>
</dbReference>
<dbReference type="EMBL" id="GL945429">
    <property type="protein sequence ID" value="EGO29568.1"/>
    <property type="molecule type" value="Genomic_DNA"/>
</dbReference>
<dbReference type="InterPro" id="IPR035979">
    <property type="entry name" value="RBD_domain_sf"/>
</dbReference>
<evidence type="ECO:0000256" key="2">
    <source>
        <dbReference type="PROSITE-ProRule" id="PRU00176"/>
    </source>
</evidence>
<dbReference type="PANTHER" id="PTHR48025">
    <property type="entry name" value="OS02G0815200 PROTEIN"/>
    <property type="match status" value="1"/>
</dbReference>
<protein>
    <recommendedName>
        <fullName evidence="3">RRM domain-containing protein</fullName>
    </recommendedName>
</protein>
<dbReference type="Pfam" id="PF00076">
    <property type="entry name" value="RRM_1"/>
    <property type="match status" value="2"/>
</dbReference>
<keyword evidence="1 2" id="KW-0694">RNA-binding</keyword>
<dbReference type="OrthoDB" id="6159137at2759"/>
<dbReference type="KEGG" id="sla:SERLADRAFT_433546"/>
<dbReference type="InterPro" id="IPR050502">
    <property type="entry name" value="Euk_RNA-bind_prot"/>
</dbReference>
<organism>
    <name type="scientific">Serpula lacrymans var. lacrymans (strain S7.9)</name>
    <name type="common">Dry rot fungus</name>
    <dbReference type="NCBI Taxonomy" id="578457"/>
    <lineage>
        <taxon>Eukaryota</taxon>
        <taxon>Fungi</taxon>
        <taxon>Dikarya</taxon>
        <taxon>Basidiomycota</taxon>
        <taxon>Agaricomycotina</taxon>
        <taxon>Agaricomycetes</taxon>
        <taxon>Agaricomycetidae</taxon>
        <taxon>Boletales</taxon>
        <taxon>Coniophorineae</taxon>
        <taxon>Serpulaceae</taxon>
        <taxon>Serpula</taxon>
    </lineage>
</organism>
<evidence type="ECO:0000313" key="4">
    <source>
        <dbReference type="EMBL" id="EGO29568.1"/>
    </source>
</evidence>
<dbReference type="GO" id="GO:0005634">
    <property type="term" value="C:nucleus"/>
    <property type="evidence" value="ECO:0007669"/>
    <property type="project" value="TreeGrafter"/>
</dbReference>
<dbReference type="SUPFAM" id="SSF54928">
    <property type="entry name" value="RNA-binding domain, RBD"/>
    <property type="match status" value="1"/>
</dbReference>
<sequence>MSGYNILGMPLIVTPVIGPKPFQGNSKEIDSRRNLYVLGLPFDLSKAEFANMFSRYGTVTHTVILATVDNASRRRGFVVMSTHEEAKRVISSMSRTQIKGHTIDISWAVVQRSQGFLDGEDRSMMLASPLSTTLSDVDACFGSSPALPTNEGDKCSNTTFVPTARLLVTHLPFLLFSQQSDLHPLFCPFGEIKTMRLLDRSLSEQQANTVSAVVEYAMVSNAREAKETLQTQSYTDLPVDVRYMQDTFSAIGNAHAPLHPGHLRIENKTSTFGLNPFATPFVLNGCSSSAAAVPFFTNQDNQTRSTHQMDKFISSGLPGDTHNVFAFASPYLTSNLAYHLSQANTISRSSSATSSRQALY</sequence>
<evidence type="ECO:0000256" key="1">
    <source>
        <dbReference type="ARBA" id="ARBA00022884"/>
    </source>
</evidence>
<name>F8NJ84_SERL9</name>
<dbReference type="InterPro" id="IPR012677">
    <property type="entry name" value="Nucleotide-bd_a/b_plait_sf"/>
</dbReference>
<proteinExistence type="predicted"/>
<dbReference type="InterPro" id="IPR000504">
    <property type="entry name" value="RRM_dom"/>
</dbReference>
<feature type="domain" description="RRM" evidence="3">
    <location>
        <begin position="164"/>
        <end position="246"/>
    </location>
</feature>
<dbReference type="HOGENOM" id="CLU_051381_1_0_1"/>
<dbReference type="Proteomes" id="UP000008064">
    <property type="component" value="Unassembled WGS sequence"/>
</dbReference>
<dbReference type="Gene3D" id="3.30.70.330">
    <property type="match status" value="2"/>
</dbReference>
<dbReference type="GO" id="GO:0003729">
    <property type="term" value="F:mRNA binding"/>
    <property type="evidence" value="ECO:0007669"/>
    <property type="project" value="TreeGrafter"/>
</dbReference>
<dbReference type="PROSITE" id="PS50102">
    <property type="entry name" value="RRM"/>
    <property type="match status" value="2"/>
</dbReference>
<dbReference type="PANTHER" id="PTHR48025:SF1">
    <property type="entry name" value="RRM DOMAIN-CONTAINING PROTEIN"/>
    <property type="match status" value="1"/>
</dbReference>
<accession>F8NJ84</accession>
<feature type="domain" description="RRM" evidence="3">
    <location>
        <begin position="33"/>
        <end position="110"/>
    </location>
</feature>